<gene>
    <name evidence="5" type="ORF">DF196_01825</name>
</gene>
<dbReference type="CDD" id="cd05830">
    <property type="entry name" value="Sortase_E"/>
    <property type="match status" value="1"/>
</dbReference>
<sequence>MSASYADADWEDFMPAASEPVTPVRRVPRSSGNTPPAYPPRRKPKHGDSLKPERIRRAWWDYLLQFIGGTCILLVLFFAIYIGWQYVGSGMDTDSVSRELVTASKKEFKTSKSNAAKLHTDDIPVDNSKPKYGEIMGYVYMPVLGKDWKRPIQQGTGLDVLNNMGAGHYESTANAGQIGNYSLAGHATATDFGYLDKLTPGQEIIIETNDYWFVYKAVSHQIVDMHQTDVIAPYAAGVERGITLTTCYPMIFWAGTGEQTQRFIVHGQLEGWIDKTEGMPEALSTTTTDVRTQITKHVTTLSRTVNLPVTGVLALCTLISWLVLNTFAWIISHKRMMGIIQRDPSANPLVIIFRLSAGNVVVRLVLTALLTAAIVFACWRWACPWMAENIPILESPHPSIT</sequence>
<keyword evidence="4" id="KW-0472">Membrane</keyword>
<dbReference type="RefSeq" id="WP_109056234.1">
    <property type="nucleotide sequence ID" value="NZ_QFFM01000003.1"/>
</dbReference>
<name>A0A2U2NBZ3_9BIFI</name>
<dbReference type="NCBIfam" id="TIGR01076">
    <property type="entry name" value="sortase_fam"/>
    <property type="match status" value="1"/>
</dbReference>
<keyword evidence="4" id="KW-1133">Transmembrane helix</keyword>
<dbReference type="InterPro" id="IPR005754">
    <property type="entry name" value="Sortase"/>
</dbReference>
<evidence type="ECO:0000256" key="4">
    <source>
        <dbReference type="SAM" id="Phobius"/>
    </source>
</evidence>
<dbReference type="Pfam" id="PF04203">
    <property type="entry name" value="Sortase"/>
    <property type="match status" value="1"/>
</dbReference>
<comment type="caution">
    <text evidence="5">The sequence shown here is derived from an EMBL/GenBank/DDBJ whole genome shotgun (WGS) entry which is preliminary data.</text>
</comment>
<evidence type="ECO:0000256" key="2">
    <source>
        <dbReference type="PIRSR" id="PIRSR605754-1"/>
    </source>
</evidence>
<reference evidence="5 6" key="1">
    <citation type="journal article" date="2018" name="Int. J. Syst. Evol. Microbiol.">
        <title>Bifidobacterium callitrichidarum sp. nov. from the faeces of the emperor tamarin (Saguinus imperator).</title>
        <authorList>
            <person name="Modesto M."/>
            <person name="Michelini S."/>
            <person name="Sansosti M.C."/>
            <person name="De Filippo C."/>
            <person name="Cavalieri D."/>
            <person name="Qvirist L."/>
            <person name="Andlid T."/>
            <person name="Spiezio C."/>
            <person name="Sandri C."/>
            <person name="Pascarelli S."/>
            <person name="Sgorbati B."/>
            <person name="Mattarelli P."/>
        </authorList>
    </citation>
    <scope>NUCLEOTIDE SEQUENCE [LARGE SCALE GENOMIC DNA]</scope>
    <source>
        <strain evidence="5 6">TRI 5</strain>
    </source>
</reference>
<keyword evidence="4" id="KW-0812">Transmembrane</keyword>
<dbReference type="SUPFAM" id="SSF63817">
    <property type="entry name" value="Sortase"/>
    <property type="match status" value="1"/>
</dbReference>
<feature type="active site" description="Proton donor/acceptor" evidence="2">
    <location>
        <position position="186"/>
    </location>
</feature>
<accession>A0A2U2NBZ3</accession>
<evidence type="ECO:0000313" key="6">
    <source>
        <dbReference type="Proteomes" id="UP000245876"/>
    </source>
</evidence>
<dbReference type="OrthoDB" id="5242879at2"/>
<feature type="transmembrane region" description="Helical" evidence="4">
    <location>
        <begin position="360"/>
        <end position="382"/>
    </location>
</feature>
<dbReference type="Gene3D" id="2.40.260.10">
    <property type="entry name" value="Sortase"/>
    <property type="match status" value="1"/>
</dbReference>
<keyword evidence="1" id="KW-0378">Hydrolase</keyword>
<protein>
    <recommendedName>
        <fullName evidence="7">Class E sortase</fullName>
    </recommendedName>
</protein>
<evidence type="ECO:0008006" key="7">
    <source>
        <dbReference type="Google" id="ProtNLM"/>
    </source>
</evidence>
<dbReference type="Proteomes" id="UP000245876">
    <property type="component" value="Unassembled WGS sequence"/>
</dbReference>
<feature type="region of interest" description="Disordered" evidence="3">
    <location>
        <begin position="16"/>
        <end position="49"/>
    </location>
</feature>
<dbReference type="GO" id="GO:0016787">
    <property type="term" value="F:hydrolase activity"/>
    <property type="evidence" value="ECO:0007669"/>
    <property type="project" value="UniProtKB-KW"/>
</dbReference>
<evidence type="ECO:0000256" key="1">
    <source>
        <dbReference type="ARBA" id="ARBA00022801"/>
    </source>
</evidence>
<feature type="transmembrane region" description="Helical" evidence="4">
    <location>
        <begin position="312"/>
        <end position="332"/>
    </location>
</feature>
<proteinExistence type="predicted"/>
<organism evidence="5 6">
    <name type="scientific">Bifidobacterium callitrichidarum</name>
    <dbReference type="NCBI Taxonomy" id="2052941"/>
    <lineage>
        <taxon>Bacteria</taxon>
        <taxon>Bacillati</taxon>
        <taxon>Actinomycetota</taxon>
        <taxon>Actinomycetes</taxon>
        <taxon>Bifidobacteriales</taxon>
        <taxon>Bifidobacteriaceae</taxon>
        <taxon>Bifidobacterium</taxon>
    </lineage>
</organism>
<dbReference type="InterPro" id="IPR023365">
    <property type="entry name" value="Sortase_dom-sf"/>
</dbReference>
<dbReference type="AlphaFoldDB" id="A0A2U2NBZ3"/>
<dbReference type="InterPro" id="IPR042003">
    <property type="entry name" value="Sortase_E"/>
</dbReference>
<evidence type="ECO:0000313" key="5">
    <source>
        <dbReference type="EMBL" id="PWG66665.1"/>
    </source>
</evidence>
<keyword evidence="6" id="KW-1185">Reference proteome</keyword>
<evidence type="ECO:0000256" key="3">
    <source>
        <dbReference type="SAM" id="MobiDB-lite"/>
    </source>
</evidence>
<feature type="transmembrane region" description="Helical" evidence="4">
    <location>
        <begin position="62"/>
        <end position="84"/>
    </location>
</feature>
<dbReference type="EMBL" id="QFFM01000003">
    <property type="protein sequence ID" value="PWG66665.1"/>
    <property type="molecule type" value="Genomic_DNA"/>
</dbReference>
<feature type="active site" description="Acyl-thioester intermediate" evidence="2">
    <location>
        <position position="247"/>
    </location>
</feature>